<name>A0A1Y3ATL0_EURMA</name>
<comment type="caution">
    <text evidence="2">The sequence shown here is derived from an EMBL/GenBank/DDBJ whole genome shotgun (WGS) entry which is preliminary data.</text>
</comment>
<keyword evidence="3" id="KW-1185">Reference proteome</keyword>
<dbReference type="AlphaFoldDB" id="A0A1Y3ATL0"/>
<feature type="region of interest" description="Disordered" evidence="1">
    <location>
        <begin position="83"/>
        <end position="177"/>
    </location>
</feature>
<evidence type="ECO:0000256" key="1">
    <source>
        <dbReference type="SAM" id="MobiDB-lite"/>
    </source>
</evidence>
<feature type="non-terminal residue" evidence="2">
    <location>
        <position position="229"/>
    </location>
</feature>
<organism evidence="2 3">
    <name type="scientific">Euroglyphus maynei</name>
    <name type="common">Mayne's house dust mite</name>
    <dbReference type="NCBI Taxonomy" id="6958"/>
    <lineage>
        <taxon>Eukaryota</taxon>
        <taxon>Metazoa</taxon>
        <taxon>Ecdysozoa</taxon>
        <taxon>Arthropoda</taxon>
        <taxon>Chelicerata</taxon>
        <taxon>Arachnida</taxon>
        <taxon>Acari</taxon>
        <taxon>Acariformes</taxon>
        <taxon>Sarcoptiformes</taxon>
        <taxon>Astigmata</taxon>
        <taxon>Psoroptidia</taxon>
        <taxon>Analgoidea</taxon>
        <taxon>Pyroglyphidae</taxon>
        <taxon>Pyroglyphinae</taxon>
        <taxon>Euroglyphus</taxon>
    </lineage>
</organism>
<dbReference type="Proteomes" id="UP000194236">
    <property type="component" value="Unassembled WGS sequence"/>
</dbReference>
<evidence type="ECO:0000313" key="2">
    <source>
        <dbReference type="EMBL" id="OTF71812.1"/>
    </source>
</evidence>
<accession>A0A1Y3ATL0</accession>
<proteinExistence type="predicted"/>
<protein>
    <submittedName>
        <fullName evidence="2">Uncharacterized protein</fullName>
    </submittedName>
</protein>
<feature type="compositionally biased region" description="Polar residues" evidence="1">
    <location>
        <begin position="108"/>
        <end position="150"/>
    </location>
</feature>
<reference evidence="2 3" key="1">
    <citation type="submission" date="2017-03" db="EMBL/GenBank/DDBJ databases">
        <title>Genome Survey of Euroglyphus maynei.</title>
        <authorList>
            <person name="Arlian L.G."/>
            <person name="Morgan M.S."/>
            <person name="Rider S.D."/>
        </authorList>
    </citation>
    <scope>NUCLEOTIDE SEQUENCE [LARGE SCALE GENOMIC DNA]</scope>
    <source>
        <strain evidence="2">Arlian Lab</strain>
        <tissue evidence="2">Whole body</tissue>
    </source>
</reference>
<dbReference type="EMBL" id="MUJZ01059193">
    <property type="protein sequence ID" value="OTF71812.1"/>
    <property type="molecule type" value="Genomic_DNA"/>
</dbReference>
<feature type="compositionally biased region" description="Polar residues" evidence="1">
    <location>
        <begin position="83"/>
        <end position="101"/>
    </location>
</feature>
<sequence length="229" mass="26005">MEINNWDKFLENISSFSPTEQPRHSFLKSFSFTNDLNLSPLSSDCPSFENCSTPISFERKLSIKSINNEELSKSSVRKTPLANRSVNKLQQSSTITKNTPKNSKHKLSNLTILASTNQSLKKQQKNEQSLTLTKSVQTTPQNDDFNVYNSTKRKHDDDGDDDLFNGEFSKKPRPSNIPFNQTTINENRGFADLIFNDMDSPYNSPLTPNIIRNLDGQSSYLCMSKTLYS</sequence>
<gene>
    <name evidence="2" type="ORF">BLA29_007983</name>
</gene>
<evidence type="ECO:0000313" key="3">
    <source>
        <dbReference type="Proteomes" id="UP000194236"/>
    </source>
</evidence>
<dbReference type="OrthoDB" id="10577108at2759"/>